<dbReference type="AlphaFoldDB" id="A0A5B8V639"/>
<evidence type="ECO:0000256" key="4">
    <source>
        <dbReference type="ARBA" id="ARBA00022989"/>
    </source>
</evidence>
<feature type="transmembrane region" description="Helical" evidence="6">
    <location>
        <begin position="305"/>
        <end position="325"/>
    </location>
</feature>
<feature type="transmembrane region" description="Helical" evidence="6">
    <location>
        <begin position="275"/>
        <end position="293"/>
    </location>
</feature>
<dbReference type="Pfam" id="PF03553">
    <property type="entry name" value="Na_H_antiporter"/>
    <property type="match status" value="1"/>
</dbReference>
<name>A0A5B8V639_9BACT</name>
<protein>
    <submittedName>
        <fullName evidence="8">Sodium:proton antiporter</fullName>
    </submittedName>
</protein>
<dbReference type="Proteomes" id="UP000321533">
    <property type="component" value="Chromosome"/>
</dbReference>
<dbReference type="InterPro" id="IPR018461">
    <property type="entry name" value="Na/H_Antiport_NhaC-like_C"/>
</dbReference>
<evidence type="ECO:0000313" key="8">
    <source>
        <dbReference type="EMBL" id="QEC66106.1"/>
    </source>
</evidence>
<keyword evidence="4 6" id="KW-1133">Transmembrane helix</keyword>
<sequence length="455" mass="49844">MDYGALALIPPLVVIVLAILLRASFEALLIGCITGFIIISVHDNSNFFTDFIATFYKVMEDESTVWVILVCGLYGSLIGLMVRSGGAMKFGEDMLRLIKSKRAALFGTWFLGLFIFLDDYLSALTVGITMKKITDHFKIPREYLAYIVNTTAPPWCVIVPLSTWTLFIGSVLEKCNFATTGQGNHVYLSVVPFVMYGWISVLLIPLVILGVIPVFGRMKKAQVRAELTGETIPGKSKMTSLKMEHFETEKKPSALFFILPLAVTLIATFALNYDALKGVMIGVAFTFIYYLFIKLGTFQQISETVFTGFNSMVYALALVVISYILKEVGDKMGLTQYVINGVKPMVSKELLPFLIFVSISLITYTTGSSWGVYAVVIPIVIPLAQSIGSNVLMSIGAVISAGVFGANACLYSDATILTSQSTELNNLDHSLSQLPYALLAFVLTALSYVGLGYLM</sequence>
<feature type="transmembrane region" description="Helical" evidence="6">
    <location>
        <begin position="193"/>
        <end position="215"/>
    </location>
</feature>
<feature type="transmembrane region" description="Helical" evidence="6">
    <location>
        <begin position="64"/>
        <end position="82"/>
    </location>
</feature>
<evidence type="ECO:0000256" key="2">
    <source>
        <dbReference type="ARBA" id="ARBA00022475"/>
    </source>
</evidence>
<feature type="transmembrane region" description="Helical" evidence="6">
    <location>
        <begin position="434"/>
        <end position="454"/>
    </location>
</feature>
<proteinExistence type="predicted"/>
<keyword evidence="3 6" id="KW-0812">Transmembrane</keyword>
<feature type="transmembrane region" description="Helical" evidence="6">
    <location>
        <begin position="252"/>
        <end position="269"/>
    </location>
</feature>
<evidence type="ECO:0000256" key="5">
    <source>
        <dbReference type="ARBA" id="ARBA00023136"/>
    </source>
</evidence>
<feature type="transmembrane region" description="Helical" evidence="6">
    <location>
        <begin position="12"/>
        <end position="39"/>
    </location>
</feature>
<organism evidence="8 9">
    <name type="scientific">Panacibacter ginsenosidivorans</name>
    <dbReference type="NCBI Taxonomy" id="1813871"/>
    <lineage>
        <taxon>Bacteria</taxon>
        <taxon>Pseudomonadati</taxon>
        <taxon>Bacteroidota</taxon>
        <taxon>Chitinophagia</taxon>
        <taxon>Chitinophagales</taxon>
        <taxon>Chitinophagaceae</taxon>
        <taxon>Panacibacter</taxon>
    </lineage>
</organism>
<evidence type="ECO:0000256" key="1">
    <source>
        <dbReference type="ARBA" id="ARBA00004651"/>
    </source>
</evidence>
<evidence type="ECO:0000256" key="3">
    <source>
        <dbReference type="ARBA" id="ARBA00022692"/>
    </source>
</evidence>
<dbReference type="PANTHER" id="PTHR43478">
    <property type="entry name" value="NA+/H+ ANTIPORTER-RELATED"/>
    <property type="match status" value="1"/>
</dbReference>
<dbReference type="PANTHER" id="PTHR43478:SF1">
    <property type="entry name" value="NA+_H+ ANTIPORTER NHAC-LIKE C-TERMINAL DOMAIN-CONTAINING PROTEIN"/>
    <property type="match status" value="1"/>
</dbReference>
<gene>
    <name evidence="8" type="ORF">FRZ67_01850</name>
</gene>
<dbReference type="RefSeq" id="WP_147187906.1">
    <property type="nucleotide sequence ID" value="NZ_CP042435.1"/>
</dbReference>
<dbReference type="EMBL" id="CP042435">
    <property type="protein sequence ID" value="QEC66106.1"/>
    <property type="molecule type" value="Genomic_DNA"/>
</dbReference>
<dbReference type="GO" id="GO:0005886">
    <property type="term" value="C:plasma membrane"/>
    <property type="evidence" value="ECO:0007669"/>
    <property type="project" value="UniProtKB-SubCell"/>
</dbReference>
<evidence type="ECO:0000259" key="7">
    <source>
        <dbReference type="Pfam" id="PF03553"/>
    </source>
</evidence>
<keyword evidence="5 6" id="KW-0472">Membrane</keyword>
<feature type="domain" description="Na+/H+ antiporter NhaC-like C-terminal" evidence="7">
    <location>
        <begin position="262"/>
        <end position="452"/>
    </location>
</feature>
<feature type="transmembrane region" description="Helical" evidence="6">
    <location>
        <begin position="103"/>
        <end position="121"/>
    </location>
</feature>
<feature type="transmembrane region" description="Helical" evidence="6">
    <location>
        <begin position="391"/>
        <end position="414"/>
    </location>
</feature>
<dbReference type="OrthoDB" id="9762978at2"/>
<evidence type="ECO:0000256" key="6">
    <source>
        <dbReference type="SAM" id="Phobius"/>
    </source>
</evidence>
<keyword evidence="2" id="KW-1003">Cell membrane</keyword>
<accession>A0A5B8V639</accession>
<reference evidence="8 9" key="1">
    <citation type="journal article" date="2016" name="Int. J. Syst. Evol. Microbiol.">
        <title>Panacibacter ginsenosidivorans gen. nov., sp. nov., with ginsenoside converting activity isolated from soil of a ginseng field.</title>
        <authorList>
            <person name="Siddiqi M.Z."/>
            <person name="Muhammad Shafi S."/>
            <person name="Choi K.D."/>
            <person name="Im W.T."/>
        </authorList>
    </citation>
    <scope>NUCLEOTIDE SEQUENCE [LARGE SCALE GENOMIC DNA]</scope>
    <source>
        <strain evidence="8 9">Gsoil1550</strain>
    </source>
</reference>
<dbReference type="KEGG" id="pgin:FRZ67_01850"/>
<comment type="subcellular location">
    <subcellularLocation>
        <location evidence="1">Cell membrane</location>
        <topology evidence="1">Multi-pass membrane protein</topology>
    </subcellularLocation>
</comment>
<evidence type="ECO:0000313" key="9">
    <source>
        <dbReference type="Proteomes" id="UP000321533"/>
    </source>
</evidence>
<keyword evidence="9" id="KW-1185">Reference proteome</keyword>
<feature type="transmembrane region" description="Helical" evidence="6">
    <location>
        <begin position="353"/>
        <end position="384"/>
    </location>
</feature>